<proteinExistence type="predicted"/>
<name>A0A9P9CZQ3_9HYPO</name>
<keyword evidence="3" id="KW-1185">Reference proteome</keyword>
<gene>
    <name evidence="2" type="ORF">B0J13DRAFT_591177</name>
</gene>
<dbReference type="AlphaFoldDB" id="A0A9P9CZQ3"/>
<sequence>MATAPRIRLFRPSMPNRTMPSCPDFSLTSPNSPLPDYFGDLVAFGRNTQTLASGRPGLSRDGNQGGEDATPPNFQVPDEDDRFAPGTSSSSSTLRSRSRARSKVIEVPQPKHFSTATARTPQEPLSALGDVPDYFSFYEDPNGRIHHPHSFQRQADARVSRLITDSGPVYAGRPTSHPAQNALMASSNTPVTSYLAPGFYDSPLPLGKYYPSNFESRGTSQSMLHPALAGTLSSNASPDSKAIPLSHLVTPETELHRKLQQYRRDIIVQASMAASELLINPVNPGNKLVGGVSINSLFLRGTRLPTQTPHKPRSPRLLPLDSPGPVTPMDLEPLGGGDYLST</sequence>
<dbReference type="OrthoDB" id="5403157at2759"/>
<protein>
    <submittedName>
        <fullName evidence="2">Uncharacterized protein</fullName>
    </submittedName>
</protein>
<accession>A0A9P9CZQ3</accession>
<dbReference type="Proteomes" id="UP000717696">
    <property type="component" value="Unassembled WGS sequence"/>
</dbReference>
<evidence type="ECO:0000313" key="3">
    <source>
        <dbReference type="Proteomes" id="UP000717696"/>
    </source>
</evidence>
<dbReference type="EMBL" id="JAGMUU010000066">
    <property type="protein sequence ID" value="KAH7110031.1"/>
    <property type="molecule type" value="Genomic_DNA"/>
</dbReference>
<evidence type="ECO:0000313" key="2">
    <source>
        <dbReference type="EMBL" id="KAH7110031.1"/>
    </source>
</evidence>
<feature type="region of interest" description="Disordered" evidence="1">
    <location>
        <begin position="50"/>
        <end position="106"/>
    </location>
</feature>
<comment type="caution">
    <text evidence="2">The sequence shown here is derived from an EMBL/GenBank/DDBJ whole genome shotgun (WGS) entry which is preliminary data.</text>
</comment>
<organism evidence="2 3">
    <name type="scientific">Dactylonectria estremocensis</name>
    <dbReference type="NCBI Taxonomy" id="1079267"/>
    <lineage>
        <taxon>Eukaryota</taxon>
        <taxon>Fungi</taxon>
        <taxon>Dikarya</taxon>
        <taxon>Ascomycota</taxon>
        <taxon>Pezizomycotina</taxon>
        <taxon>Sordariomycetes</taxon>
        <taxon>Hypocreomycetidae</taxon>
        <taxon>Hypocreales</taxon>
        <taxon>Nectriaceae</taxon>
        <taxon>Dactylonectria</taxon>
    </lineage>
</organism>
<feature type="region of interest" description="Disordered" evidence="1">
    <location>
        <begin position="303"/>
        <end position="342"/>
    </location>
</feature>
<reference evidence="2" key="1">
    <citation type="journal article" date="2021" name="Nat. Commun.">
        <title>Genetic determinants of endophytism in the Arabidopsis root mycobiome.</title>
        <authorList>
            <person name="Mesny F."/>
            <person name="Miyauchi S."/>
            <person name="Thiergart T."/>
            <person name="Pickel B."/>
            <person name="Atanasova L."/>
            <person name="Karlsson M."/>
            <person name="Huettel B."/>
            <person name="Barry K.W."/>
            <person name="Haridas S."/>
            <person name="Chen C."/>
            <person name="Bauer D."/>
            <person name="Andreopoulos W."/>
            <person name="Pangilinan J."/>
            <person name="LaButti K."/>
            <person name="Riley R."/>
            <person name="Lipzen A."/>
            <person name="Clum A."/>
            <person name="Drula E."/>
            <person name="Henrissat B."/>
            <person name="Kohler A."/>
            <person name="Grigoriev I.V."/>
            <person name="Martin F.M."/>
            <person name="Hacquard S."/>
        </authorList>
    </citation>
    <scope>NUCLEOTIDE SEQUENCE</scope>
    <source>
        <strain evidence="2">MPI-CAGE-AT-0021</strain>
    </source>
</reference>
<feature type="compositionally biased region" description="Low complexity" evidence="1">
    <location>
        <begin position="315"/>
        <end position="324"/>
    </location>
</feature>
<evidence type="ECO:0000256" key="1">
    <source>
        <dbReference type="SAM" id="MobiDB-lite"/>
    </source>
</evidence>